<keyword evidence="2" id="KW-0813">Transport</keyword>
<dbReference type="GO" id="GO:0022857">
    <property type="term" value="F:transmembrane transporter activity"/>
    <property type="evidence" value="ECO:0007669"/>
    <property type="project" value="InterPro"/>
</dbReference>
<evidence type="ECO:0000256" key="1">
    <source>
        <dbReference type="ARBA" id="ARBA00004141"/>
    </source>
</evidence>
<proteinExistence type="predicted"/>
<gene>
    <name evidence="9" type="ORF">KABA2_06S08976</name>
</gene>
<dbReference type="OrthoDB" id="440755at2759"/>
<dbReference type="EMBL" id="CAEFZW010000006">
    <property type="protein sequence ID" value="CAB4255588.1"/>
    <property type="molecule type" value="Genomic_DNA"/>
</dbReference>
<protein>
    <submittedName>
        <fullName evidence="9">Similar to Saccharomyces cerevisiae YOR378W Putative paralog of ATR1, but not required for boron tolerance</fullName>
    </submittedName>
</protein>
<feature type="transmembrane region" description="Helical" evidence="7">
    <location>
        <begin position="77"/>
        <end position="96"/>
    </location>
</feature>
<feature type="transmembrane region" description="Helical" evidence="7">
    <location>
        <begin position="45"/>
        <end position="65"/>
    </location>
</feature>
<keyword evidence="3 7" id="KW-0812">Transmembrane</keyword>
<evidence type="ECO:0000256" key="2">
    <source>
        <dbReference type="ARBA" id="ARBA00022448"/>
    </source>
</evidence>
<dbReference type="Proteomes" id="UP000644660">
    <property type="component" value="Unassembled WGS sequence"/>
</dbReference>
<dbReference type="AlphaFoldDB" id="A0A8H2ZJ33"/>
<feature type="region of interest" description="Disordered" evidence="6">
    <location>
        <begin position="504"/>
        <end position="534"/>
    </location>
</feature>
<comment type="caution">
    <text evidence="9">The sequence shown here is derived from an EMBL/GenBank/DDBJ whole genome shotgun (WGS) entry which is preliminary data.</text>
</comment>
<accession>A0A8H2ZJ33</accession>
<sequence length="534" mass="59440">MKFEGKNHTYLTFFVIAMACAFDTSCVAAMVALNENIQKEFSISYTKATWGLTSYAITFAGFIAFFGRLGDIAGNHYLFTISTLFFSICSLLCATVPNFEAFAVFRAFQGIAGAGIVPSSYALIPTLFEDPEVMGQFLSILSIVFAAFFGIGFILGGAFAMSSDGYKGLFYLVFAVLLLIFISSFWLILPLGKHLSPEDDYDESNGWAEKRRLIKLLDYPGSFLFIAGSIFIVVGLTEGGESWKKPVAYVCFIVGIVLLWVFFTYNIFFSSFLVSLKWAHLNKIYHYMSTRQILIPQQVMNLPNFWPSMITCFLNYCCFLSNFYIINQYSLFEENNSSIIAAIKLLPIVVALVMSNCVSIFIPHSLSPKRGIIVGFVFMFASSIILIQIKEVQKDLFWKLFFVTGLICGFGSGLYFPYMLRITVGEAPLEYKGITSGIMQTFGQFGSEVTFSVLASILGELTGTKADIKSRFQNTTYFSLASSASGLLISVIFLREPKSTVHEMKTQDSGVSMSEGYNSGSDHIEDLEKCESKI</sequence>
<feature type="compositionally biased region" description="Polar residues" evidence="6">
    <location>
        <begin position="507"/>
        <end position="521"/>
    </location>
</feature>
<evidence type="ECO:0000256" key="4">
    <source>
        <dbReference type="ARBA" id="ARBA00022989"/>
    </source>
</evidence>
<keyword evidence="10" id="KW-1185">Reference proteome</keyword>
<evidence type="ECO:0000313" key="9">
    <source>
        <dbReference type="EMBL" id="CAB4255588.1"/>
    </source>
</evidence>
<dbReference type="InterPro" id="IPR020846">
    <property type="entry name" value="MFS_dom"/>
</dbReference>
<evidence type="ECO:0000256" key="5">
    <source>
        <dbReference type="ARBA" id="ARBA00023136"/>
    </source>
</evidence>
<dbReference type="RefSeq" id="XP_041407432.1">
    <property type="nucleotide sequence ID" value="XM_041551498.1"/>
</dbReference>
<feature type="transmembrane region" description="Helical" evidence="7">
    <location>
        <begin position="219"/>
        <end position="236"/>
    </location>
</feature>
<feature type="transmembrane region" description="Helical" evidence="7">
    <location>
        <begin position="396"/>
        <end position="416"/>
    </location>
</feature>
<dbReference type="PANTHER" id="PTHR42718">
    <property type="entry name" value="MAJOR FACILITATOR SUPERFAMILY MULTIDRUG TRANSPORTER MFSC"/>
    <property type="match status" value="1"/>
</dbReference>
<feature type="transmembrane region" description="Helical" evidence="7">
    <location>
        <begin position="168"/>
        <end position="189"/>
    </location>
</feature>
<dbReference type="GO" id="GO:0016020">
    <property type="term" value="C:membrane"/>
    <property type="evidence" value="ECO:0007669"/>
    <property type="project" value="UniProtKB-SubCell"/>
</dbReference>
<evidence type="ECO:0000256" key="3">
    <source>
        <dbReference type="ARBA" id="ARBA00022692"/>
    </source>
</evidence>
<keyword evidence="4 7" id="KW-1133">Transmembrane helix</keyword>
<evidence type="ECO:0000259" key="8">
    <source>
        <dbReference type="PROSITE" id="PS50850"/>
    </source>
</evidence>
<evidence type="ECO:0000256" key="6">
    <source>
        <dbReference type="SAM" id="MobiDB-lite"/>
    </source>
</evidence>
<dbReference type="GeneID" id="64858643"/>
<feature type="transmembrane region" description="Helical" evidence="7">
    <location>
        <begin position="477"/>
        <end position="494"/>
    </location>
</feature>
<organism evidence="9 10">
    <name type="scientific">Maudiozyma barnettii</name>
    <dbReference type="NCBI Taxonomy" id="61262"/>
    <lineage>
        <taxon>Eukaryota</taxon>
        <taxon>Fungi</taxon>
        <taxon>Dikarya</taxon>
        <taxon>Ascomycota</taxon>
        <taxon>Saccharomycotina</taxon>
        <taxon>Saccharomycetes</taxon>
        <taxon>Saccharomycetales</taxon>
        <taxon>Saccharomycetaceae</taxon>
        <taxon>Maudiozyma</taxon>
    </lineage>
</organism>
<reference evidence="9 10" key="1">
    <citation type="submission" date="2020-05" db="EMBL/GenBank/DDBJ databases">
        <authorList>
            <person name="Casaregola S."/>
            <person name="Devillers H."/>
            <person name="Grondin C."/>
        </authorList>
    </citation>
    <scope>NUCLEOTIDE SEQUENCE [LARGE SCALE GENOMIC DNA]</scope>
    <source>
        <strain evidence="9 10">CLIB 1767</strain>
    </source>
</reference>
<name>A0A8H2ZJ33_9SACH</name>
<comment type="subcellular location">
    <subcellularLocation>
        <location evidence="1">Membrane</location>
        <topology evidence="1">Multi-pass membrane protein</topology>
    </subcellularLocation>
</comment>
<dbReference type="InterPro" id="IPR036259">
    <property type="entry name" value="MFS_trans_sf"/>
</dbReference>
<dbReference type="PANTHER" id="PTHR42718:SF9">
    <property type="entry name" value="MAJOR FACILITATOR SUPERFAMILY MULTIDRUG TRANSPORTER MFSC"/>
    <property type="match status" value="1"/>
</dbReference>
<dbReference type="InterPro" id="IPR011701">
    <property type="entry name" value="MFS"/>
</dbReference>
<dbReference type="PROSITE" id="PS51257">
    <property type="entry name" value="PROKAR_LIPOPROTEIN"/>
    <property type="match status" value="1"/>
</dbReference>
<dbReference type="PROSITE" id="PS50850">
    <property type="entry name" value="MFS"/>
    <property type="match status" value="1"/>
</dbReference>
<keyword evidence="5 7" id="KW-0472">Membrane</keyword>
<evidence type="ECO:0000256" key="7">
    <source>
        <dbReference type="SAM" id="Phobius"/>
    </source>
</evidence>
<feature type="transmembrane region" description="Helical" evidence="7">
    <location>
        <begin position="12"/>
        <end position="33"/>
    </location>
</feature>
<feature type="transmembrane region" description="Helical" evidence="7">
    <location>
        <begin position="248"/>
        <end position="268"/>
    </location>
</feature>
<feature type="domain" description="Major facilitator superfamily (MFS) profile" evidence="8">
    <location>
        <begin position="9"/>
        <end position="498"/>
    </location>
</feature>
<feature type="transmembrane region" description="Helical" evidence="7">
    <location>
        <begin position="372"/>
        <end position="389"/>
    </location>
</feature>
<dbReference type="Gene3D" id="1.20.1250.20">
    <property type="entry name" value="MFS general substrate transporter like domains"/>
    <property type="match status" value="2"/>
</dbReference>
<evidence type="ECO:0000313" key="10">
    <source>
        <dbReference type="Proteomes" id="UP000644660"/>
    </source>
</evidence>
<feature type="transmembrane region" description="Helical" evidence="7">
    <location>
        <begin position="305"/>
        <end position="325"/>
    </location>
</feature>
<dbReference type="SUPFAM" id="SSF103473">
    <property type="entry name" value="MFS general substrate transporter"/>
    <property type="match status" value="1"/>
</dbReference>
<feature type="compositionally biased region" description="Basic and acidic residues" evidence="6">
    <location>
        <begin position="522"/>
        <end position="534"/>
    </location>
</feature>
<dbReference type="Pfam" id="PF07690">
    <property type="entry name" value="MFS_1"/>
    <property type="match status" value="1"/>
</dbReference>
<feature type="transmembrane region" description="Helical" evidence="7">
    <location>
        <begin position="345"/>
        <end position="366"/>
    </location>
</feature>
<feature type="transmembrane region" description="Helical" evidence="7">
    <location>
        <begin position="136"/>
        <end position="161"/>
    </location>
</feature>